<dbReference type="STRING" id="888060.HMPREF9081_2116"/>
<dbReference type="HAMAP" id="MF_01161">
    <property type="entry name" value="tRNA_Ile_lys_synt"/>
    <property type="match status" value="1"/>
</dbReference>
<accession>F5RPD0</accession>
<dbReference type="PANTHER" id="PTHR43033">
    <property type="entry name" value="TRNA(ILE)-LYSIDINE SYNTHASE-RELATED"/>
    <property type="match status" value="1"/>
</dbReference>
<proteinExistence type="inferred from homology"/>
<evidence type="ECO:0000256" key="5">
    <source>
        <dbReference type="ARBA" id="ARBA00022741"/>
    </source>
</evidence>
<comment type="similarity">
    <text evidence="8">Belongs to the tRNA(Ile)-lysidine synthase family.</text>
</comment>
<keyword evidence="2 8" id="KW-0963">Cytoplasm</keyword>
<dbReference type="Gene3D" id="3.40.50.620">
    <property type="entry name" value="HUPs"/>
    <property type="match status" value="1"/>
</dbReference>
<dbReference type="CDD" id="cd01992">
    <property type="entry name" value="TilS_N"/>
    <property type="match status" value="1"/>
</dbReference>
<evidence type="ECO:0000256" key="6">
    <source>
        <dbReference type="ARBA" id="ARBA00022840"/>
    </source>
</evidence>
<dbReference type="GO" id="GO:0005524">
    <property type="term" value="F:ATP binding"/>
    <property type="evidence" value="ECO:0007669"/>
    <property type="project" value="UniProtKB-UniRule"/>
</dbReference>
<comment type="catalytic activity">
    <reaction evidence="7 8">
        <text>cytidine(34) in tRNA(Ile2) + L-lysine + ATP = lysidine(34) in tRNA(Ile2) + AMP + diphosphate + H(+)</text>
        <dbReference type="Rhea" id="RHEA:43744"/>
        <dbReference type="Rhea" id="RHEA-COMP:10625"/>
        <dbReference type="Rhea" id="RHEA-COMP:10670"/>
        <dbReference type="ChEBI" id="CHEBI:15378"/>
        <dbReference type="ChEBI" id="CHEBI:30616"/>
        <dbReference type="ChEBI" id="CHEBI:32551"/>
        <dbReference type="ChEBI" id="CHEBI:33019"/>
        <dbReference type="ChEBI" id="CHEBI:82748"/>
        <dbReference type="ChEBI" id="CHEBI:83665"/>
        <dbReference type="ChEBI" id="CHEBI:456215"/>
        <dbReference type="EC" id="6.3.4.19"/>
    </reaction>
</comment>
<keyword evidence="6 8" id="KW-0067">ATP-binding</keyword>
<dbReference type="SMART" id="SM00977">
    <property type="entry name" value="TilS_C"/>
    <property type="match status" value="1"/>
</dbReference>
<evidence type="ECO:0000256" key="7">
    <source>
        <dbReference type="ARBA" id="ARBA00048539"/>
    </source>
</evidence>
<dbReference type="EC" id="6.3.4.19" evidence="8"/>
<evidence type="ECO:0000313" key="10">
    <source>
        <dbReference type="EMBL" id="EGK57831.1"/>
    </source>
</evidence>
<comment type="domain">
    <text evidence="8">The N-terminal region contains the highly conserved SGGXDS motif, predicted to be a P-loop motif involved in ATP binding.</text>
</comment>
<reference evidence="10 11" key="1">
    <citation type="submission" date="2011-04" db="EMBL/GenBank/DDBJ databases">
        <authorList>
            <person name="Muzny D."/>
            <person name="Qin X."/>
            <person name="Deng J."/>
            <person name="Jiang H."/>
            <person name="Liu Y."/>
            <person name="Qu J."/>
            <person name="Song X.-Z."/>
            <person name="Zhang L."/>
            <person name="Thornton R."/>
            <person name="Coyle M."/>
            <person name="Francisco L."/>
            <person name="Jackson L."/>
            <person name="Javaid M."/>
            <person name="Korchina V."/>
            <person name="Kovar C."/>
            <person name="Mata R."/>
            <person name="Mathew T."/>
            <person name="Ngo R."/>
            <person name="Nguyen L."/>
            <person name="Nguyen N."/>
            <person name="Okwuonu G."/>
            <person name="Ongeri F."/>
            <person name="Pham C."/>
            <person name="Simmons D."/>
            <person name="Wilczek-Boney K."/>
            <person name="Hale W."/>
            <person name="Jakkamsetti A."/>
            <person name="Pham P."/>
            <person name="Ruth R."/>
            <person name="San Lucas F."/>
            <person name="Warren J."/>
            <person name="Zhang J."/>
            <person name="Zhao Z."/>
            <person name="Zhou C."/>
            <person name="Zhu D."/>
            <person name="Lee S."/>
            <person name="Bess C."/>
            <person name="Blankenburg K."/>
            <person name="Forbes L."/>
            <person name="Fu Q."/>
            <person name="Gubbala S."/>
            <person name="Hirani K."/>
            <person name="Jayaseelan J.C."/>
            <person name="Lara F."/>
            <person name="Munidasa M."/>
            <person name="Palculict T."/>
            <person name="Patil S."/>
            <person name="Pu L.-L."/>
            <person name="Saada N."/>
            <person name="Tang L."/>
            <person name="Weissenberger G."/>
            <person name="Zhu Y."/>
            <person name="Hemphill L."/>
            <person name="Shang Y."/>
            <person name="Youmans B."/>
            <person name="Ayvaz T."/>
            <person name="Ross M."/>
            <person name="Santibanez J."/>
            <person name="Aqrawi P."/>
            <person name="Gross S."/>
            <person name="Joshi V."/>
            <person name="Fowler G."/>
            <person name="Nazareth L."/>
            <person name="Reid J."/>
            <person name="Worley K."/>
            <person name="Petrosino J."/>
            <person name="Highlander S."/>
            <person name="Gibbs R."/>
        </authorList>
    </citation>
    <scope>NUCLEOTIDE SEQUENCE [LARGE SCALE GENOMIC DNA]</scope>
    <source>
        <strain evidence="10 11">DSM 2778</strain>
    </source>
</reference>
<dbReference type="AlphaFoldDB" id="F5RPD0"/>
<feature type="binding site" evidence="8">
    <location>
        <begin position="35"/>
        <end position="40"/>
    </location>
    <ligand>
        <name>ATP</name>
        <dbReference type="ChEBI" id="CHEBI:30616"/>
    </ligand>
</feature>
<dbReference type="SUPFAM" id="SSF82829">
    <property type="entry name" value="MesJ substrate recognition domain-like"/>
    <property type="match status" value="1"/>
</dbReference>
<keyword evidence="4 8" id="KW-0819">tRNA processing</keyword>
<dbReference type="Gene3D" id="1.20.59.20">
    <property type="match status" value="1"/>
</dbReference>
<dbReference type="NCBIfam" id="TIGR02432">
    <property type="entry name" value="lysidine_TilS_N"/>
    <property type="match status" value="1"/>
</dbReference>
<comment type="function">
    <text evidence="8">Ligates lysine onto the cytidine present at position 34 of the AUA codon-specific tRNA(Ile) that contains the anticodon CAU, in an ATP-dependent manner. Cytidine is converted to lysidine, thus changing the amino acid specificity of the tRNA from methionine to isoleucine.</text>
</comment>
<dbReference type="InterPro" id="IPR012796">
    <property type="entry name" value="Lysidine-tRNA-synth_C"/>
</dbReference>
<keyword evidence="11" id="KW-1185">Reference proteome</keyword>
<evidence type="ECO:0000313" key="11">
    <source>
        <dbReference type="Proteomes" id="UP000004067"/>
    </source>
</evidence>
<feature type="domain" description="Lysidine-tRNA(Ile) synthetase C-terminal" evidence="9">
    <location>
        <begin position="391"/>
        <end position="463"/>
    </location>
</feature>
<dbReference type="EMBL" id="AFHQ01000053">
    <property type="protein sequence ID" value="EGK57831.1"/>
    <property type="molecule type" value="Genomic_DNA"/>
</dbReference>
<dbReference type="Pfam" id="PF01171">
    <property type="entry name" value="ATP_bind_3"/>
    <property type="match status" value="1"/>
</dbReference>
<dbReference type="GO" id="GO:0032267">
    <property type="term" value="F:tRNA(Ile)-lysidine synthase activity"/>
    <property type="evidence" value="ECO:0007669"/>
    <property type="project" value="UniProtKB-EC"/>
</dbReference>
<dbReference type="PANTHER" id="PTHR43033:SF1">
    <property type="entry name" value="TRNA(ILE)-LYSIDINE SYNTHASE-RELATED"/>
    <property type="match status" value="1"/>
</dbReference>
<dbReference type="GO" id="GO:0006400">
    <property type="term" value="P:tRNA modification"/>
    <property type="evidence" value="ECO:0007669"/>
    <property type="project" value="UniProtKB-UniRule"/>
</dbReference>
<dbReference type="Pfam" id="PF11734">
    <property type="entry name" value="TilS_C"/>
    <property type="match status" value="1"/>
</dbReference>
<comment type="caution">
    <text evidence="10">The sequence shown here is derived from an EMBL/GenBank/DDBJ whole genome shotgun (WGS) entry which is preliminary data.</text>
</comment>
<name>F5RPD0_9FIRM</name>
<evidence type="ECO:0000256" key="8">
    <source>
        <dbReference type="HAMAP-Rule" id="MF_01161"/>
    </source>
</evidence>
<gene>
    <name evidence="8" type="primary">tilS</name>
    <name evidence="10" type="ORF">HMPREF9081_2116</name>
</gene>
<evidence type="ECO:0000256" key="3">
    <source>
        <dbReference type="ARBA" id="ARBA00022598"/>
    </source>
</evidence>
<dbReference type="Proteomes" id="UP000004067">
    <property type="component" value="Unassembled WGS sequence"/>
</dbReference>
<evidence type="ECO:0000256" key="2">
    <source>
        <dbReference type="ARBA" id="ARBA00022490"/>
    </source>
</evidence>
<dbReference type="NCBIfam" id="TIGR02433">
    <property type="entry name" value="lysidine_TilS_C"/>
    <property type="match status" value="1"/>
</dbReference>
<sequence length="472" mass="53480">MPFFYQEHILQKQVERVLRAHDLFSPQRTLLAACSGGTDSLALLYVLDLLRSAGGARLICVHYEHGIRGADSLADACFVERFCTVRKIPFILGTGDVPAYARTHRLSIETAARICRYDFFHRIRDERGCDAVVLAHHADDLAETILLRILRGTGPAGLAAMQEWDGLHLRPFLTVTRAAIETYADECGLKPRYDATNDCMDARRNRIRHELLPELARVYNPAVQEALTRLGTLAGEEDDFLAGVAAETFQHAMCPEGLSVVAVRAMHPAMQRRVLRLFWAQKTGTTQDFSYLHEERMRALLAAKGARVCEMPHGWQARVRYGVLTLHHAPSVKPIVEKGEILLPFIREYAIMNFRGIEFRFRRLTHMTADDWHRMKVREAVYADLDGLPPLVLRTRRTGDYIRLPFGRKKLKNILIDDKIPQEQRDVLPLIALADTHEIFWIAGGRRSIIAPVTESSTDVLDITCVKETIDG</sequence>
<dbReference type="HOGENOM" id="CLU_018869_0_1_9"/>
<evidence type="ECO:0000259" key="9">
    <source>
        <dbReference type="SMART" id="SM00977"/>
    </source>
</evidence>
<dbReference type="SUPFAM" id="SSF56037">
    <property type="entry name" value="PheT/TilS domain"/>
    <property type="match status" value="1"/>
</dbReference>
<dbReference type="InterPro" id="IPR012795">
    <property type="entry name" value="tRNA_Ile_lys_synt_N"/>
</dbReference>
<keyword evidence="5 8" id="KW-0547">Nucleotide-binding</keyword>
<evidence type="ECO:0000256" key="1">
    <source>
        <dbReference type="ARBA" id="ARBA00004496"/>
    </source>
</evidence>
<dbReference type="eggNOG" id="COG0037">
    <property type="taxonomic scope" value="Bacteria"/>
</dbReference>
<protein>
    <recommendedName>
        <fullName evidence="8">tRNA(Ile)-lysidine synthase</fullName>
        <ecNumber evidence="8">6.3.4.19</ecNumber>
    </recommendedName>
    <alternativeName>
        <fullName evidence="8">tRNA(Ile)-2-lysyl-cytidine synthase</fullName>
    </alternativeName>
    <alternativeName>
        <fullName evidence="8">tRNA(Ile)-lysidine synthetase</fullName>
    </alternativeName>
</protein>
<dbReference type="GO" id="GO:0005737">
    <property type="term" value="C:cytoplasm"/>
    <property type="evidence" value="ECO:0007669"/>
    <property type="project" value="UniProtKB-SubCell"/>
</dbReference>
<dbReference type="InterPro" id="IPR015262">
    <property type="entry name" value="tRNA_Ile_lys_synt_subst-bd"/>
</dbReference>
<dbReference type="InterPro" id="IPR014729">
    <property type="entry name" value="Rossmann-like_a/b/a_fold"/>
</dbReference>
<organism evidence="10 11">
    <name type="scientific">Centipeda periodontii DSM 2778</name>
    <dbReference type="NCBI Taxonomy" id="888060"/>
    <lineage>
        <taxon>Bacteria</taxon>
        <taxon>Bacillati</taxon>
        <taxon>Bacillota</taxon>
        <taxon>Negativicutes</taxon>
        <taxon>Selenomonadales</taxon>
        <taxon>Selenomonadaceae</taxon>
        <taxon>Centipeda</taxon>
    </lineage>
</organism>
<comment type="subcellular location">
    <subcellularLocation>
        <location evidence="1 8">Cytoplasm</location>
    </subcellularLocation>
</comment>
<dbReference type="SUPFAM" id="SSF52402">
    <property type="entry name" value="Adenine nucleotide alpha hydrolases-like"/>
    <property type="match status" value="1"/>
</dbReference>
<evidence type="ECO:0000256" key="4">
    <source>
        <dbReference type="ARBA" id="ARBA00022694"/>
    </source>
</evidence>
<dbReference type="InterPro" id="IPR011063">
    <property type="entry name" value="TilS/TtcA_N"/>
</dbReference>
<dbReference type="Pfam" id="PF09179">
    <property type="entry name" value="TilS"/>
    <property type="match status" value="1"/>
</dbReference>
<dbReference type="InterPro" id="IPR012094">
    <property type="entry name" value="tRNA_Ile_lys_synt"/>
</dbReference>
<keyword evidence="3 8" id="KW-0436">Ligase</keyword>